<dbReference type="InterPro" id="IPR020843">
    <property type="entry name" value="ER"/>
</dbReference>
<dbReference type="GO" id="GO:0016651">
    <property type="term" value="F:oxidoreductase activity, acting on NAD(P)H"/>
    <property type="evidence" value="ECO:0007669"/>
    <property type="project" value="TreeGrafter"/>
</dbReference>
<sequence>MKAVWITEPGSPDVLQVRECESPRLLKGHVRVQIKATALNRADLLQRQGLYPPPPGETEILGLEMSGVVVETANDVTGFLPGERVCALLPGGGYAQEVVVPAPMLAKIPDSLSFEEAAAIPEAFLTAYSNLVWLGQINPAHTVLIHAGASGVGTAAIQLVREFGATPIVTAGSVKKREVCMKLGAALAIDYHAGPFAPPVLEWTKKQGVNLIFDFIGSPYFEQNLQTLAIDGRLIVIGTMGGTLVDRFDLSLLLRRRLQVIGTALRSRTKEQKAQLTAEFWDFAFDRFADGRLRPLVDRIYPLEHVAEAHRYMESNLNIGKIVLRVSA</sequence>
<proteinExistence type="predicted"/>
<gene>
    <name evidence="4" type="ORF">BM613_01320</name>
</gene>
<accession>A0A2U3DBW0</accession>
<organism evidence="4 5">
    <name type="scientific">Sulfoacidibacillus thermotolerans</name>
    <name type="common">Acidibacillus sulfuroxidans</name>
    <dbReference type="NCBI Taxonomy" id="1765684"/>
    <lineage>
        <taxon>Bacteria</taxon>
        <taxon>Bacillati</taxon>
        <taxon>Bacillota</taxon>
        <taxon>Bacilli</taxon>
        <taxon>Bacillales</taxon>
        <taxon>Alicyclobacillaceae</taxon>
        <taxon>Sulfoacidibacillus</taxon>
    </lineage>
</organism>
<evidence type="ECO:0000256" key="2">
    <source>
        <dbReference type="ARBA" id="ARBA00023002"/>
    </source>
</evidence>
<dbReference type="CDD" id="cd05276">
    <property type="entry name" value="p53_inducible_oxidoreductase"/>
    <property type="match status" value="1"/>
</dbReference>
<dbReference type="InterPro" id="IPR013154">
    <property type="entry name" value="ADH-like_N"/>
</dbReference>
<reference evidence="4 5" key="1">
    <citation type="submission" date="2016-11" db="EMBL/GenBank/DDBJ databases">
        <title>Comparative genomics of Acidibacillus ferroxidans species.</title>
        <authorList>
            <person name="Oliveira G."/>
            <person name="Nunes G."/>
            <person name="Oliveira R."/>
            <person name="Araujo F."/>
            <person name="Salim A."/>
            <person name="Scholte L."/>
            <person name="Morais D."/>
            <person name="Nancucheo I."/>
            <person name="Johnson D.B."/>
            <person name="Grail B."/>
            <person name="Bittencourt J."/>
            <person name="Valadares R."/>
        </authorList>
    </citation>
    <scope>NUCLEOTIDE SEQUENCE [LARGE SCALE GENOMIC DNA]</scope>
    <source>
        <strain evidence="4 5">Y002</strain>
    </source>
</reference>
<dbReference type="Gene3D" id="3.90.180.10">
    <property type="entry name" value="Medium-chain alcohol dehydrogenases, catalytic domain"/>
    <property type="match status" value="1"/>
</dbReference>
<dbReference type="GO" id="GO:0070402">
    <property type="term" value="F:NADPH binding"/>
    <property type="evidence" value="ECO:0007669"/>
    <property type="project" value="TreeGrafter"/>
</dbReference>
<dbReference type="PANTHER" id="PTHR48106:SF18">
    <property type="entry name" value="QUINONE OXIDOREDUCTASE PIG3"/>
    <property type="match status" value="1"/>
</dbReference>
<dbReference type="OrthoDB" id="9787435at2"/>
<name>A0A2U3DBW0_SULT2</name>
<dbReference type="Proteomes" id="UP000245380">
    <property type="component" value="Unassembled WGS sequence"/>
</dbReference>
<feature type="domain" description="Enoyl reductase (ER)" evidence="3">
    <location>
        <begin position="10"/>
        <end position="324"/>
    </location>
</feature>
<dbReference type="RefSeq" id="WP_109429355.1">
    <property type="nucleotide sequence ID" value="NZ_MPDK01000002.1"/>
</dbReference>
<evidence type="ECO:0000313" key="5">
    <source>
        <dbReference type="Proteomes" id="UP000245380"/>
    </source>
</evidence>
<dbReference type="InterPro" id="IPR014189">
    <property type="entry name" value="Quinone_OxRdtase_PIG3"/>
</dbReference>
<dbReference type="AlphaFoldDB" id="A0A2U3DBW0"/>
<dbReference type="Gene3D" id="3.40.50.720">
    <property type="entry name" value="NAD(P)-binding Rossmann-like Domain"/>
    <property type="match status" value="1"/>
</dbReference>
<dbReference type="Pfam" id="PF13602">
    <property type="entry name" value="ADH_zinc_N_2"/>
    <property type="match status" value="1"/>
</dbReference>
<dbReference type="SUPFAM" id="SSF50129">
    <property type="entry name" value="GroES-like"/>
    <property type="match status" value="1"/>
</dbReference>
<comment type="caution">
    <text evidence="4">The sequence shown here is derived from an EMBL/GenBank/DDBJ whole genome shotgun (WGS) entry which is preliminary data.</text>
</comment>
<dbReference type="InterPro" id="IPR011032">
    <property type="entry name" value="GroES-like_sf"/>
</dbReference>
<dbReference type="EMBL" id="MPDK01000002">
    <property type="protein sequence ID" value="PWI58764.1"/>
    <property type="molecule type" value="Genomic_DNA"/>
</dbReference>
<evidence type="ECO:0000256" key="1">
    <source>
        <dbReference type="ARBA" id="ARBA00022857"/>
    </source>
</evidence>
<evidence type="ECO:0000313" key="4">
    <source>
        <dbReference type="EMBL" id="PWI58764.1"/>
    </source>
</evidence>
<dbReference type="PANTHER" id="PTHR48106">
    <property type="entry name" value="QUINONE OXIDOREDUCTASE PIG3-RELATED"/>
    <property type="match status" value="1"/>
</dbReference>
<keyword evidence="1" id="KW-0521">NADP</keyword>
<dbReference type="SMART" id="SM00829">
    <property type="entry name" value="PKS_ER"/>
    <property type="match status" value="1"/>
</dbReference>
<dbReference type="Pfam" id="PF08240">
    <property type="entry name" value="ADH_N"/>
    <property type="match status" value="1"/>
</dbReference>
<dbReference type="SUPFAM" id="SSF51735">
    <property type="entry name" value="NAD(P)-binding Rossmann-fold domains"/>
    <property type="match status" value="1"/>
</dbReference>
<keyword evidence="2" id="KW-0560">Oxidoreductase</keyword>
<evidence type="ECO:0000259" key="3">
    <source>
        <dbReference type="SMART" id="SM00829"/>
    </source>
</evidence>
<dbReference type="InterPro" id="IPR036291">
    <property type="entry name" value="NAD(P)-bd_dom_sf"/>
</dbReference>
<protein>
    <submittedName>
        <fullName evidence="4">NADPH:quinone oxidoreductase</fullName>
    </submittedName>
</protein>
<keyword evidence="5" id="KW-1185">Reference proteome</keyword>
<dbReference type="NCBIfam" id="TIGR02824">
    <property type="entry name" value="quinone_pig3"/>
    <property type="match status" value="1"/>
</dbReference>